<feature type="transmembrane region" description="Helical" evidence="7">
    <location>
        <begin position="183"/>
        <end position="205"/>
    </location>
</feature>
<dbReference type="Pfam" id="PF14067">
    <property type="entry name" value="LssY_C"/>
    <property type="match status" value="1"/>
</dbReference>
<comment type="similarity">
    <text evidence="2">Belongs to the DedA family.</text>
</comment>
<feature type="transmembrane region" description="Helical" evidence="7">
    <location>
        <begin position="358"/>
        <end position="384"/>
    </location>
</feature>
<feature type="transmembrane region" description="Helical" evidence="7">
    <location>
        <begin position="64"/>
        <end position="87"/>
    </location>
</feature>
<evidence type="ECO:0000256" key="6">
    <source>
        <dbReference type="ARBA" id="ARBA00023136"/>
    </source>
</evidence>
<dbReference type="GO" id="GO:0005886">
    <property type="term" value="C:plasma membrane"/>
    <property type="evidence" value="ECO:0007669"/>
    <property type="project" value="UniProtKB-SubCell"/>
</dbReference>
<reference evidence="10 11" key="1">
    <citation type="submission" date="2015-11" db="EMBL/GenBank/DDBJ databases">
        <title>Genomic analysis of 38 Legionella species identifies large and diverse effector repertoires.</title>
        <authorList>
            <person name="Burstein D."/>
            <person name="Amaro F."/>
            <person name="Zusman T."/>
            <person name="Lifshitz Z."/>
            <person name="Cohen O."/>
            <person name="Gilbert J.A."/>
            <person name="Pupko T."/>
            <person name="Shuman H.A."/>
            <person name="Segal G."/>
        </authorList>
    </citation>
    <scope>NUCLEOTIDE SEQUENCE [LARGE SCALE GENOMIC DNA]</scope>
    <source>
        <strain evidence="10 11">SC-63-C7</strain>
    </source>
</reference>
<organism evidence="10 11">
    <name type="scientific">Legionella santicrucis</name>
    <dbReference type="NCBI Taxonomy" id="45074"/>
    <lineage>
        <taxon>Bacteria</taxon>
        <taxon>Pseudomonadati</taxon>
        <taxon>Pseudomonadota</taxon>
        <taxon>Gammaproteobacteria</taxon>
        <taxon>Legionellales</taxon>
        <taxon>Legionellaceae</taxon>
        <taxon>Legionella</taxon>
    </lineage>
</organism>
<gene>
    <name evidence="10" type="primary">lssY</name>
    <name evidence="10" type="ORF">Lsan_3574</name>
</gene>
<evidence type="ECO:0000256" key="5">
    <source>
        <dbReference type="ARBA" id="ARBA00022989"/>
    </source>
</evidence>
<proteinExistence type="inferred from homology"/>
<evidence type="ECO:0000259" key="9">
    <source>
        <dbReference type="Pfam" id="PF14067"/>
    </source>
</evidence>
<keyword evidence="4 7" id="KW-0812">Transmembrane</keyword>
<dbReference type="PANTHER" id="PTHR30353">
    <property type="entry name" value="INNER MEMBRANE PROTEIN DEDA-RELATED"/>
    <property type="match status" value="1"/>
</dbReference>
<feature type="transmembrane region" description="Helical" evidence="7">
    <location>
        <begin position="420"/>
        <end position="441"/>
    </location>
</feature>
<name>A0A0W0Y879_9GAMM</name>
<dbReference type="Pfam" id="PF09335">
    <property type="entry name" value="VTT_dom"/>
    <property type="match status" value="1"/>
</dbReference>
<dbReference type="Proteomes" id="UP000054703">
    <property type="component" value="Unassembled WGS sequence"/>
</dbReference>
<evidence type="ECO:0000256" key="4">
    <source>
        <dbReference type="ARBA" id="ARBA00022692"/>
    </source>
</evidence>
<feature type="domain" description="LssY-like C-terminal" evidence="9">
    <location>
        <begin position="506"/>
        <end position="622"/>
    </location>
</feature>
<dbReference type="OrthoDB" id="9780918at2"/>
<feature type="transmembrane region" description="Helical" evidence="7">
    <location>
        <begin position="453"/>
        <end position="477"/>
    </location>
</feature>
<evidence type="ECO:0000259" key="8">
    <source>
        <dbReference type="Pfam" id="PF09335"/>
    </source>
</evidence>
<dbReference type="InterPro" id="IPR025902">
    <property type="entry name" value="LssY-like-C_dom"/>
</dbReference>
<evidence type="ECO:0000256" key="7">
    <source>
        <dbReference type="SAM" id="Phobius"/>
    </source>
</evidence>
<dbReference type="InterPro" id="IPR032816">
    <property type="entry name" value="VTT_dom"/>
</dbReference>
<comment type="caution">
    <text evidence="10">The sequence shown here is derived from an EMBL/GenBank/DDBJ whole genome shotgun (WGS) entry which is preliminary data.</text>
</comment>
<dbReference type="RefSeq" id="WP_058515488.1">
    <property type="nucleotide sequence ID" value="NZ_CAAAIH010000015.1"/>
</dbReference>
<keyword evidence="3" id="KW-1003">Cell membrane</keyword>
<evidence type="ECO:0000256" key="3">
    <source>
        <dbReference type="ARBA" id="ARBA00022475"/>
    </source>
</evidence>
<keyword evidence="11" id="KW-1185">Reference proteome</keyword>
<sequence>MSLFIDYVQPLTDWLQQNPHWSLFITFLISLTESLAIIGSIVPGSVTMTAIGILAGSGVMRVDLTLLAAILGAVAGDSLSYVLGYYYSDQLIDIWPFKKYPKWLQYGKDFFKAHGGKSVLIGRFVGPLRSIIPVIAGILHMKQWHFFVANVLSAIGWSLLYIMPGVVLGAASHELSTENATHLFVLILILLAGIWLISLIVKWLIKQLNSFLKLSLHNLWIKFKNNSLLAPVYQALTPKEEKDHYPTASLVLITLFCIISFIILLGLTIKTSLLSYINLPIHLFLQSFNTTVLKIFFIFCTQLTSTITIVSFFIISSCWFIYQNKISTVIYLLSLIIFNYLLVFILAFSVYVPRPTGILVVMPGSSFPAINLEIATALYGFILFYIKNTYDLFTNVLKSIMFTILGLSGLGSIYLGDYWFTDIIASYFAGATICLIHCLIYRKINFNLKKVSFSLLVFSPFFISIILFSFLATSYHFQTLSYNHTPYHQQYTLSEKTWWQQTKPILPIYQLSRIGKKISLFNLQYAGDLYLFQHSLEENGWELHFDSFFSNLLRHMNKEPHRVKLPLFTQLYENKPPVLIMTYAEKQSDLTLELRIWESNYTLLKSNKPLWIGSIHSSVSFSKQKNMSSFKELINPLHYIMKTEGDFTVKQIMLPEAIIKTTRYPVQPSIILIKQKNLYSN</sequence>
<dbReference type="InterPro" id="IPR032818">
    <property type="entry name" value="DedA-like"/>
</dbReference>
<evidence type="ECO:0000313" key="11">
    <source>
        <dbReference type="Proteomes" id="UP000054703"/>
    </source>
</evidence>
<dbReference type="PANTHER" id="PTHR30353:SF15">
    <property type="entry name" value="INNER MEMBRANE PROTEIN YABI"/>
    <property type="match status" value="1"/>
</dbReference>
<comment type="subcellular location">
    <subcellularLocation>
        <location evidence="1">Cell membrane</location>
        <topology evidence="1">Multi-pass membrane protein</topology>
    </subcellularLocation>
</comment>
<evidence type="ECO:0000256" key="1">
    <source>
        <dbReference type="ARBA" id="ARBA00004651"/>
    </source>
</evidence>
<feature type="domain" description="VTT" evidence="8">
    <location>
        <begin position="42"/>
        <end position="165"/>
    </location>
</feature>
<feature type="transmembrane region" description="Helical" evidence="7">
    <location>
        <begin position="146"/>
        <end position="171"/>
    </location>
</feature>
<dbReference type="STRING" id="45074.Lsan_3574"/>
<feature type="transmembrane region" description="Helical" evidence="7">
    <location>
        <begin position="295"/>
        <end position="322"/>
    </location>
</feature>
<dbReference type="EMBL" id="LNYU01000091">
    <property type="protein sequence ID" value="KTD53164.1"/>
    <property type="molecule type" value="Genomic_DNA"/>
</dbReference>
<feature type="transmembrane region" description="Helical" evidence="7">
    <location>
        <begin position="248"/>
        <end position="269"/>
    </location>
</feature>
<dbReference type="AlphaFoldDB" id="A0A0W0Y879"/>
<evidence type="ECO:0000313" key="10">
    <source>
        <dbReference type="EMBL" id="KTD53164.1"/>
    </source>
</evidence>
<evidence type="ECO:0000256" key="2">
    <source>
        <dbReference type="ARBA" id="ARBA00010792"/>
    </source>
</evidence>
<dbReference type="SUPFAM" id="SSF48317">
    <property type="entry name" value="Acid phosphatase/Vanadium-dependent haloperoxidase"/>
    <property type="match status" value="1"/>
</dbReference>
<feature type="transmembrane region" description="Helical" evidence="7">
    <location>
        <begin position="396"/>
        <end position="414"/>
    </location>
</feature>
<accession>A0A0W0Y879</accession>
<feature type="transmembrane region" description="Helical" evidence="7">
    <location>
        <begin position="329"/>
        <end position="352"/>
    </location>
</feature>
<dbReference type="InterPro" id="IPR036938">
    <property type="entry name" value="PAP2/HPO_sf"/>
</dbReference>
<protein>
    <submittedName>
        <fullName evidence="10">Legionella secretion system protein Y</fullName>
    </submittedName>
</protein>
<feature type="transmembrane region" description="Helical" evidence="7">
    <location>
        <begin position="120"/>
        <end position="139"/>
    </location>
</feature>
<dbReference type="PATRIC" id="fig|45074.5.peg.3843"/>
<keyword evidence="5 7" id="KW-1133">Transmembrane helix</keyword>
<keyword evidence="6 7" id="KW-0472">Membrane</keyword>